<keyword evidence="10" id="KW-1185">Reference proteome</keyword>
<dbReference type="KEGG" id="aace:A0U92_16840"/>
<keyword evidence="5" id="KW-0808">Transferase</keyword>
<dbReference type="Proteomes" id="UP000188937">
    <property type="component" value="Chromosome"/>
</dbReference>
<comment type="subcellular location">
    <subcellularLocation>
        <location evidence="1">Cytoplasm</location>
    </subcellularLocation>
</comment>
<dbReference type="SUPFAM" id="SSF53062">
    <property type="entry name" value="PTS system fructose IIA component-like"/>
    <property type="match status" value="1"/>
</dbReference>
<dbReference type="RefSeq" id="WP_077814149.1">
    <property type="nucleotide sequence ID" value="NZ_CP014692.1"/>
</dbReference>
<dbReference type="GO" id="GO:0005737">
    <property type="term" value="C:cytoplasm"/>
    <property type="evidence" value="ECO:0007669"/>
    <property type="project" value="UniProtKB-SubCell"/>
</dbReference>
<proteinExistence type="predicted"/>
<organism evidence="9 10">
    <name type="scientific">Acetobacter aceti</name>
    <dbReference type="NCBI Taxonomy" id="435"/>
    <lineage>
        <taxon>Bacteria</taxon>
        <taxon>Pseudomonadati</taxon>
        <taxon>Pseudomonadota</taxon>
        <taxon>Alphaproteobacteria</taxon>
        <taxon>Acetobacterales</taxon>
        <taxon>Acetobacteraceae</taxon>
        <taxon>Acetobacter</taxon>
        <taxon>Acetobacter subgen. Acetobacter</taxon>
    </lineage>
</organism>
<sequence length="178" mass="18916">MIGIVLVTQGALGVALRETLEHVVGPQERLEAVSVGSDDDLVARRLELEACVARVDDGDGVMLVTDMFGSTPSNLAVAMMEAGRIEVLGGANLPMLVKLAQMRDLHTLEECATAAEQAAHKYISRASHLPLQCLEGARRCSESAASDQVHIFPSRPEKSCPEPLSPISVMAGRKMAVG</sequence>
<dbReference type="STRING" id="435.A0U92_16840"/>
<dbReference type="GO" id="GO:0016020">
    <property type="term" value="C:membrane"/>
    <property type="evidence" value="ECO:0007669"/>
    <property type="project" value="InterPro"/>
</dbReference>
<dbReference type="AlphaFoldDB" id="A0A1U9KK79"/>
<dbReference type="Pfam" id="PF03610">
    <property type="entry name" value="EIIA-man"/>
    <property type="match status" value="1"/>
</dbReference>
<dbReference type="PROSITE" id="PS51096">
    <property type="entry name" value="PTS_EIIA_TYPE_4"/>
    <property type="match status" value="1"/>
</dbReference>
<dbReference type="Gene3D" id="3.40.50.510">
    <property type="entry name" value="Phosphotransferase system, mannose-type IIA component"/>
    <property type="match status" value="1"/>
</dbReference>
<evidence type="ECO:0000256" key="2">
    <source>
        <dbReference type="ARBA" id="ARBA00022448"/>
    </source>
</evidence>
<evidence type="ECO:0000256" key="3">
    <source>
        <dbReference type="ARBA" id="ARBA00022490"/>
    </source>
</evidence>
<dbReference type="InterPro" id="IPR004701">
    <property type="entry name" value="PTS_EIIA_man-typ"/>
</dbReference>
<keyword evidence="6" id="KW-0598">Phosphotransferase system</keyword>
<evidence type="ECO:0000313" key="10">
    <source>
        <dbReference type="Proteomes" id="UP000188937"/>
    </source>
</evidence>
<keyword evidence="4" id="KW-0762">Sugar transport</keyword>
<evidence type="ECO:0000256" key="1">
    <source>
        <dbReference type="ARBA" id="ARBA00004496"/>
    </source>
</evidence>
<dbReference type="PANTHER" id="PTHR33799:SF1">
    <property type="entry name" value="PTS SYSTEM MANNOSE-SPECIFIC EIIAB COMPONENT-RELATED"/>
    <property type="match status" value="1"/>
</dbReference>
<accession>A0A1U9KK79</accession>
<evidence type="ECO:0000256" key="6">
    <source>
        <dbReference type="ARBA" id="ARBA00022683"/>
    </source>
</evidence>
<dbReference type="GO" id="GO:0016301">
    <property type="term" value="F:kinase activity"/>
    <property type="evidence" value="ECO:0007669"/>
    <property type="project" value="UniProtKB-KW"/>
</dbReference>
<keyword evidence="3" id="KW-0963">Cytoplasm</keyword>
<dbReference type="CDD" id="cd00006">
    <property type="entry name" value="PTS_IIA_man"/>
    <property type="match status" value="1"/>
</dbReference>
<dbReference type="EMBL" id="CP014692">
    <property type="protein sequence ID" value="AQS86146.1"/>
    <property type="molecule type" value="Genomic_DNA"/>
</dbReference>
<evidence type="ECO:0000313" key="9">
    <source>
        <dbReference type="EMBL" id="AQS86146.1"/>
    </source>
</evidence>
<dbReference type="InterPro" id="IPR051471">
    <property type="entry name" value="Bacterial_PTS_sugar_comp"/>
</dbReference>
<evidence type="ECO:0000256" key="4">
    <source>
        <dbReference type="ARBA" id="ARBA00022597"/>
    </source>
</evidence>
<dbReference type="OrthoDB" id="9794368at2"/>
<dbReference type="GO" id="GO:0009401">
    <property type="term" value="P:phosphoenolpyruvate-dependent sugar phosphotransferase system"/>
    <property type="evidence" value="ECO:0007669"/>
    <property type="project" value="UniProtKB-KW"/>
</dbReference>
<feature type="domain" description="PTS EIIA type-4" evidence="8">
    <location>
        <begin position="1"/>
        <end position="123"/>
    </location>
</feature>
<reference evidence="9 10" key="1">
    <citation type="submission" date="2016-03" db="EMBL/GenBank/DDBJ databases">
        <title>Acetic acid bacteria sequencing.</title>
        <authorList>
            <person name="Brandt J."/>
            <person name="Jakob F."/>
            <person name="Vogel R.F."/>
        </authorList>
    </citation>
    <scope>NUCLEOTIDE SEQUENCE [LARGE SCALE GENOMIC DNA]</scope>
    <source>
        <strain evidence="9 10">TMW2.1153</strain>
    </source>
</reference>
<evidence type="ECO:0000256" key="7">
    <source>
        <dbReference type="ARBA" id="ARBA00022777"/>
    </source>
</evidence>
<gene>
    <name evidence="9" type="ORF">A0U92_16840</name>
</gene>
<name>A0A1U9KK79_ACEAC</name>
<dbReference type="PANTHER" id="PTHR33799">
    <property type="entry name" value="PTS PERMEASE-RELATED-RELATED"/>
    <property type="match status" value="1"/>
</dbReference>
<evidence type="ECO:0000259" key="8">
    <source>
        <dbReference type="PROSITE" id="PS51096"/>
    </source>
</evidence>
<protein>
    <submittedName>
        <fullName evidence="9">PTS fructose transporter subunit IIA</fullName>
    </submittedName>
</protein>
<keyword evidence="7" id="KW-0418">Kinase</keyword>
<evidence type="ECO:0000256" key="5">
    <source>
        <dbReference type="ARBA" id="ARBA00022679"/>
    </source>
</evidence>
<dbReference type="InterPro" id="IPR036662">
    <property type="entry name" value="PTS_EIIA_man-typ_sf"/>
</dbReference>
<dbReference type="InterPro" id="IPR033887">
    <property type="entry name" value="PTS_IIA_man"/>
</dbReference>
<keyword evidence="2" id="KW-0813">Transport</keyword>